<feature type="compositionally biased region" description="Basic residues" evidence="1">
    <location>
        <begin position="1"/>
        <end position="18"/>
    </location>
</feature>
<protein>
    <submittedName>
        <fullName evidence="2">Spore germination protein GerPE</fullName>
    </submittedName>
</protein>
<dbReference type="Pfam" id="PF10970">
    <property type="entry name" value="GerPE"/>
    <property type="match status" value="1"/>
</dbReference>
<gene>
    <name evidence="2" type="ORF">ET464_07530</name>
</gene>
<name>A0A4P6EUD8_9BACL</name>
<dbReference type="InterPro" id="IPR024496">
    <property type="entry name" value="Spore_germ_GerPE"/>
</dbReference>
<dbReference type="EMBL" id="CP035492">
    <property type="protein sequence ID" value="QAY66276.1"/>
    <property type="molecule type" value="Genomic_DNA"/>
</dbReference>
<organism evidence="2 3">
    <name type="scientific">Paenibacillus protaetiae</name>
    <dbReference type="NCBI Taxonomy" id="2509456"/>
    <lineage>
        <taxon>Bacteria</taxon>
        <taxon>Bacillati</taxon>
        <taxon>Bacillota</taxon>
        <taxon>Bacilli</taxon>
        <taxon>Bacillales</taxon>
        <taxon>Paenibacillaceae</taxon>
        <taxon>Paenibacillus</taxon>
    </lineage>
</organism>
<reference evidence="2 3" key="1">
    <citation type="submission" date="2019-01" db="EMBL/GenBank/DDBJ databases">
        <title>Genome sequencing of strain FW100M-2.</title>
        <authorList>
            <person name="Heo J."/>
            <person name="Kim S.-J."/>
            <person name="Kim J.-S."/>
            <person name="Hong S.-B."/>
            <person name="Kwon S.-W."/>
        </authorList>
    </citation>
    <scope>NUCLEOTIDE SEQUENCE [LARGE SCALE GENOMIC DNA]</scope>
    <source>
        <strain evidence="2 3">FW100M-2</strain>
    </source>
</reference>
<accession>A0A4P6EUD8</accession>
<dbReference type="AlphaFoldDB" id="A0A4P6EUD8"/>
<keyword evidence="3" id="KW-1185">Reference proteome</keyword>
<sequence>MKRKGKGSRRIKVIHPHKQPAGPNRTGYGNAAVSYPVRTAEVGGIYIIDLSLSGILQLGDHASATPLLRGLALQRETEHKSEQDVYFESYNIFDRPLPKLIDPIADSGMDVRILRTNRSPRISVGKIFITAMGASSIVQAGNGMRHTAESRIKHIRQFKRPLPYPGIGCP</sequence>
<proteinExistence type="predicted"/>
<evidence type="ECO:0000313" key="2">
    <source>
        <dbReference type="EMBL" id="QAY66276.1"/>
    </source>
</evidence>
<feature type="region of interest" description="Disordered" evidence="1">
    <location>
        <begin position="1"/>
        <end position="27"/>
    </location>
</feature>
<evidence type="ECO:0000256" key="1">
    <source>
        <dbReference type="SAM" id="MobiDB-lite"/>
    </source>
</evidence>
<dbReference type="OrthoDB" id="2599887at2"/>
<dbReference type="Proteomes" id="UP000293568">
    <property type="component" value="Chromosome"/>
</dbReference>
<dbReference type="KEGG" id="pprt:ET464_07530"/>
<evidence type="ECO:0000313" key="3">
    <source>
        <dbReference type="Proteomes" id="UP000293568"/>
    </source>
</evidence>